<reference evidence="11" key="1">
    <citation type="submission" date="2022-02" db="EMBL/GenBank/DDBJ databases">
        <authorList>
            <person name="Leng L."/>
        </authorList>
    </citation>
    <scope>NUCLEOTIDE SEQUENCE</scope>
    <source>
        <strain evidence="11">JI</strain>
    </source>
</reference>
<dbReference type="InterPro" id="IPR013785">
    <property type="entry name" value="Aldolase_TIM"/>
</dbReference>
<dbReference type="RefSeq" id="WP_277444932.1">
    <property type="nucleotide sequence ID" value="NZ_JAKOAV010000031.1"/>
</dbReference>
<dbReference type="Gene3D" id="3.20.20.70">
    <property type="entry name" value="Aldolase class I"/>
    <property type="match status" value="1"/>
</dbReference>
<organism evidence="11 12">
    <name type="scientific">Pelotomaculum isophthalicicum JI</name>
    <dbReference type="NCBI Taxonomy" id="947010"/>
    <lineage>
        <taxon>Bacteria</taxon>
        <taxon>Bacillati</taxon>
        <taxon>Bacillota</taxon>
        <taxon>Clostridia</taxon>
        <taxon>Eubacteriales</taxon>
        <taxon>Desulfotomaculaceae</taxon>
        <taxon>Pelotomaculum</taxon>
    </lineage>
</organism>
<gene>
    <name evidence="9" type="primary">trpF</name>
    <name evidence="11" type="ORF">L7E55_14050</name>
</gene>
<comment type="catalytic activity">
    <reaction evidence="1 9">
        <text>N-(5-phospho-beta-D-ribosyl)anthranilate = 1-(2-carboxyphenylamino)-1-deoxy-D-ribulose 5-phosphate</text>
        <dbReference type="Rhea" id="RHEA:21540"/>
        <dbReference type="ChEBI" id="CHEBI:18277"/>
        <dbReference type="ChEBI" id="CHEBI:58613"/>
        <dbReference type="EC" id="5.3.1.24"/>
    </reaction>
</comment>
<dbReference type="EMBL" id="JAKOAV010000031">
    <property type="protein sequence ID" value="MDF9409464.1"/>
    <property type="molecule type" value="Genomic_DNA"/>
</dbReference>
<evidence type="ECO:0000256" key="1">
    <source>
        <dbReference type="ARBA" id="ARBA00001164"/>
    </source>
</evidence>
<keyword evidence="6 9" id="KW-0822">Tryptophan biosynthesis</keyword>
<dbReference type="AlphaFoldDB" id="A0A9X4H7G1"/>
<evidence type="ECO:0000256" key="7">
    <source>
        <dbReference type="ARBA" id="ARBA00023141"/>
    </source>
</evidence>
<dbReference type="InterPro" id="IPR011060">
    <property type="entry name" value="RibuloseP-bd_barrel"/>
</dbReference>
<dbReference type="GO" id="GO:0000162">
    <property type="term" value="P:L-tryptophan biosynthetic process"/>
    <property type="evidence" value="ECO:0007669"/>
    <property type="project" value="UniProtKB-UniRule"/>
</dbReference>
<dbReference type="Pfam" id="PF00697">
    <property type="entry name" value="PRAI"/>
    <property type="match status" value="1"/>
</dbReference>
<dbReference type="PANTHER" id="PTHR42894">
    <property type="entry name" value="N-(5'-PHOSPHORIBOSYL)ANTHRANILATE ISOMERASE"/>
    <property type="match status" value="1"/>
</dbReference>
<evidence type="ECO:0000256" key="3">
    <source>
        <dbReference type="ARBA" id="ARBA00012572"/>
    </source>
</evidence>
<dbReference type="SUPFAM" id="SSF51366">
    <property type="entry name" value="Ribulose-phoshate binding barrel"/>
    <property type="match status" value="1"/>
</dbReference>
<evidence type="ECO:0000256" key="2">
    <source>
        <dbReference type="ARBA" id="ARBA00004664"/>
    </source>
</evidence>
<dbReference type="GO" id="GO:0004640">
    <property type="term" value="F:phosphoribosylanthranilate isomerase activity"/>
    <property type="evidence" value="ECO:0007669"/>
    <property type="project" value="UniProtKB-UniRule"/>
</dbReference>
<evidence type="ECO:0000259" key="10">
    <source>
        <dbReference type="Pfam" id="PF00697"/>
    </source>
</evidence>
<feature type="domain" description="N-(5'phosphoribosyl) anthranilate isomerase (PRAI)" evidence="10">
    <location>
        <begin position="21"/>
        <end position="236"/>
    </location>
</feature>
<name>A0A9X4H7G1_9FIRM</name>
<dbReference type="PANTHER" id="PTHR42894:SF1">
    <property type="entry name" value="N-(5'-PHOSPHORIBOSYL)ANTHRANILATE ISOMERASE"/>
    <property type="match status" value="1"/>
</dbReference>
<evidence type="ECO:0000256" key="4">
    <source>
        <dbReference type="ARBA" id="ARBA00022272"/>
    </source>
</evidence>
<evidence type="ECO:0000256" key="8">
    <source>
        <dbReference type="ARBA" id="ARBA00023235"/>
    </source>
</evidence>
<comment type="pathway">
    <text evidence="2 9">Amino-acid biosynthesis; L-tryptophan biosynthesis; L-tryptophan from chorismate: step 3/5.</text>
</comment>
<proteinExistence type="inferred from homology"/>
<evidence type="ECO:0000313" key="11">
    <source>
        <dbReference type="EMBL" id="MDF9409464.1"/>
    </source>
</evidence>
<keyword evidence="5 9" id="KW-0028">Amino-acid biosynthesis</keyword>
<sequence length="245" mass="26401">MSAIWLLAKDCEIKSMGGIKVKICGLKRENDVQMCMKLGVDILGFVTEYPIPVPWNLSRSQALPLLSMVHPPHQSCIVTGGAPEKVIGLAASLRPSMVQLHYQETLDDTIIISDALRKLNIDVIKTVPPAMEDRISQFGTTDIEAIVGELCKTSVYGLLADSRVPSNASDNGTELDLKFCSQIIKLSSKPVIIAGGINAHNARDFVTQTGAGFIDVMTGVESIVGEKDAALLSRLLSAIRNPSPF</sequence>
<dbReference type="InterPro" id="IPR044643">
    <property type="entry name" value="TrpF_fam"/>
</dbReference>
<evidence type="ECO:0000256" key="6">
    <source>
        <dbReference type="ARBA" id="ARBA00022822"/>
    </source>
</evidence>
<evidence type="ECO:0000256" key="9">
    <source>
        <dbReference type="HAMAP-Rule" id="MF_00135"/>
    </source>
</evidence>
<comment type="similarity">
    <text evidence="9">Belongs to the TrpF family.</text>
</comment>
<dbReference type="CDD" id="cd00405">
    <property type="entry name" value="PRAI"/>
    <property type="match status" value="1"/>
</dbReference>
<keyword evidence="7 9" id="KW-0057">Aromatic amino acid biosynthesis</keyword>
<evidence type="ECO:0000256" key="5">
    <source>
        <dbReference type="ARBA" id="ARBA00022605"/>
    </source>
</evidence>
<protein>
    <recommendedName>
        <fullName evidence="4 9">N-(5'-phosphoribosyl)anthranilate isomerase</fullName>
        <shortName evidence="9">PRAI</shortName>
        <ecNumber evidence="3 9">5.3.1.24</ecNumber>
    </recommendedName>
</protein>
<keyword evidence="8 9" id="KW-0413">Isomerase</keyword>
<keyword evidence="12" id="KW-1185">Reference proteome</keyword>
<dbReference type="HAMAP" id="MF_00135">
    <property type="entry name" value="PRAI"/>
    <property type="match status" value="1"/>
</dbReference>
<dbReference type="EC" id="5.3.1.24" evidence="3 9"/>
<dbReference type="Proteomes" id="UP001154312">
    <property type="component" value="Unassembled WGS sequence"/>
</dbReference>
<evidence type="ECO:0000313" key="12">
    <source>
        <dbReference type="Proteomes" id="UP001154312"/>
    </source>
</evidence>
<dbReference type="InterPro" id="IPR001240">
    <property type="entry name" value="PRAI_dom"/>
</dbReference>
<accession>A0A9X4H7G1</accession>
<comment type="caution">
    <text evidence="11">The sequence shown here is derived from an EMBL/GenBank/DDBJ whole genome shotgun (WGS) entry which is preliminary data.</text>
</comment>